<comment type="caution">
    <text evidence="1">The sequence shown here is derived from an EMBL/GenBank/DDBJ whole genome shotgun (WGS) entry which is preliminary data.</text>
</comment>
<keyword evidence="2" id="KW-1185">Reference proteome</keyword>
<dbReference type="PATRIC" id="fig|1265820.5.peg.2133"/>
<gene>
    <name evidence="1" type="ORF">PCORN_10872</name>
</gene>
<protein>
    <submittedName>
        <fullName evidence="1">Uncharacterized protein</fullName>
    </submittedName>
</protein>
<organism evidence="1 2">
    <name type="scientific">Listeria cornellensis FSL F6-0969</name>
    <dbReference type="NCBI Taxonomy" id="1265820"/>
    <lineage>
        <taxon>Bacteria</taxon>
        <taxon>Bacillati</taxon>
        <taxon>Bacillota</taxon>
        <taxon>Bacilli</taxon>
        <taxon>Bacillales</taxon>
        <taxon>Listeriaceae</taxon>
        <taxon>Listeria</taxon>
    </lineage>
</organism>
<dbReference type="OrthoDB" id="2300497at2"/>
<dbReference type="RefSeq" id="WP_036079615.1">
    <property type="nucleotide sequence ID" value="NZ_AODE01000019.1"/>
</dbReference>
<evidence type="ECO:0000313" key="1">
    <source>
        <dbReference type="EMBL" id="EUJ29643.1"/>
    </source>
</evidence>
<evidence type="ECO:0000313" key="2">
    <source>
        <dbReference type="Proteomes" id="UP000019254"/>
    </source>
</evidence>
<dbReference type="AlphaFoldDB" id="W7CA97"/>
<dbReference type="Proteomes" id="UP000019254">
    <property type="component" value="Unassembled WGS sequence"/>
</dbReference>
<name>W7CA97_9LIST</name>
<dbReference type="EMBL" id="AODE01000019">
    <property type="protein sequence ID" value="EUJ29643.1"/>
    <property type="molecule type" value="Genomic_DNA"/>
</dbReference>
<reference evidence="1 2" key="1">
    <citation type="journal article" date="2014" name="Int. J. Syst. Evol. Microbiol.">
        <title>Listeria floridensis sp. nov., Listeria aquatica sp. nov., Listeria cornellensis sp. nov., Listeria riparia sp. nov. and Listeria grandensis sp. nov., from agricultural and natural environments.</title>
        <authorList>
            <person name="den Bakker H.C."/>
            <person name="Warchocki S."/>
            <person name="Wright E.M."/>
            <person name="Allred A.F."/>
            <person name="Ahlstrom C."/>
            <person name="Manuel C.S."/>
            <person name="Stasiewicz M.J."/>
            <person name="Burrell A."/>
            <person name="Roof S."/>
            <person name="Strawn L."/>
            <person name="Fortes E.D."/>
            <person name="Nightingale K.K."/>
            <person name="Kephart D."/>
            <person name="Wiedmann M."/>
        </authorList>
    </citation>
    <scope>NUCLEOTIDE SEQUENCE [LARGE SCALE GENOMIC DNA]</scope>
    <source>
        <strain evidence="2">FSL F6-969</strain>
    </source>
</reference>
<proteinExistence type="predicted"/>
<sequence>MDYSEIVFVRELDGDTAAQFANELLQKGWRLISVGQNLIEIVNLDGGNQVARFTTLYVVGATQEQYNQYLADKATAYGGLLK</sequence>
<accession>W7CA97</accession>